<dbReference type="Gene3D" id="1.10.357.10">
    <property type="entry name" value="Tetracycline Repressor, domain 2"/>
    <property type="match status" value="1"/>
</dbReference>
<dbReference type="Pfam" id="PF00440">
    <property type="entry name" value="TetR_N"/>
    <property type="match status" value="1"/>
</dbReference>
<name>A0A4R5B834_9ACTN</name>
<dbReference type="Proteomes" id="UP000295578">
    <property type="component" value="Unassembled WGS sequence"/>
</dbReference>
<dbReference type="OrthoDB" id="9796019at2"/>
<dbReference type="PANTHER" id="PTHR30055:SF148">
    <property type="entry name" value="TETR-FAMILY TRANSCRIPTIONAL REGULATOR"/>
    <property type="match status" value="1"/>
</dbReference>
<keyword evidence="2 4" id="KW-0238">DNA-binding</keyword>
<evidence type="ECO:0000256" key="1">
    <source>
        <dbReference type="ARBA" id="ARBA00023015"/>
    </source>
</evidence>
<dbReference type="InterPro" id="IPR009057">
    <property type="entry name" value="Homeodomain-like_sf"/>
</dbReference>
<dbReference type="InterPro" id="IPR011075">
    <property type="entry name" value="TetR_C"/>
</dbReference>
<organism evidence="7 8">
    <name type="scientific">Actinomadura darangshiensis</name>
    <dbReference type="NCBI Taxonomy" id="705336"/>
    <lineage>
        <taxon>Bacteria</taxon>
        <taxon>Bacillati</taxon>
        <taxon>Actinomycetota</taxon>
        <taxon>Actinomycetes</taxon>
        <taxon>Streptosporangiales</taxon>
        <taxon>Thermomonosporaceae</taxon>
        <taxon>Actinomadura</taxon>
    </lineage>
</organism>
<dbReference type="GO" id="GO:0003700">
    <property type="term" value="F:DNA-binding transcription factor activity"/>
    <property type="evidence" value="ECO:0007669"/>
    <property type="project" value="TreeGrafter"/>
</dbReference>
<dbReference type="Gene3D" id="1.10.10.60">
    <property type="entry name" value="Homeodomain-like"/>
    <property type="match status" value="1"/>
</dbReference>
<accession>A0A4R5B834</accession>
<evidence type="ECO:0000256" key="3">
    <source>
        <dbReference type="ARBA" id="ARBA00023163"/>
    </source>
</evidence>
<proteinExistence type="predicted"/>
<dbReference type="AlphaFoldDB" id="A0A4R5B834"/>
<evidence type="ECO:0000259" key="6">
    <source>
        <dbReference type="PROSITE" id="PS50977"/>
    </source>
</evidence>
<evidence type="ECO:0000313" key="7">
    <source>
        <dbReference type="EMBL" id="TDD80880.1"/>
    </source>
</evidence>
<dbReference type="PROSITE" id="PS50977">
    <property type="entry name" value="HTH_TETR_2"/>
    <property type="match status" value="1"/>
</dbReference>
<comment type="caution">
    <text evidence="7">The sequence shown here is derived from an EMBL/GenBank/DDBJ whole genome shotgun (WGS) entry which is preliminary data.</text>
</comment>
<dbReference type="SUPFAM" id="SSF48498">
    <property type="entry name" value="Tetracyclin repressor-like, C-terminal domain"/>
    <property type="match status" value="1"/>
</dbReference>
<dbReference type="RefSeq" id="WP_132198913.1">
    <property type="nucleotide sequence ID" value="NZ_SMKY01000085.1"/>
</dbReference>
<evidence type="ECO:0000256" key="4">
    <source>
        <dbReference type="PROSITE-ProRule" id="PRU00335"/>
    </source>
</evidence>
<evidence type="ECO:0000256" key="2">
    <source>
        <dbReference type="ARBA" id="ARBA00023125"/>
    </source>
</evidence>
<evidence type="ECO:0000313" key="8">
    <source>
        <dbReference type="Proteomes" id="UP000295578"/>
    </source>
</evidence>
<dbReference type="InterPro" id="IPR050109">
    <property type="entry name" value="HTH-type_TetR-like_transc_reg"/>
</dbReference>
<feature type="DNA-binding region" description="H-T-H motif" evidence="4">
    <location>
        <begin position="46"/>
        <end position="65"/>
    </location>
</feature>
<reference evidence="7 8" key="1">
    <citation type="submission" date="2019-03" db="EMBL/GenBank/DDBJ databases">
        <title>Draft genome sequences of novel Actinobacteria.</title>
        <authorList>
            <person name="Sahin N."/>
            <person name="Ay H."/>
            <person name="Saygin H."/>
        </authorList>
    </citation>
    <scope>NUCLEOTIDE SEQUENCE [LARGE SCALE GENOMIC DNA]</scope>
    <source>
        <strain evidence="7 8">DSM 45941</strain>
    </source>
</reference>
<sequence length="207" mass="22483">MGADEALVEAAGGRSRRPRRRAAEVESAVLRAAVEELTEHGYGGFTMDRVAARAATNKTAIYRRWPSRTALAFAAYKQMVARPESPPDTGELRSDVIELLRSAADRMSSPVGTEVLRGLMLDARREPGLMAGIREELAQGEPGTMLTILARAVARGEARQEALIPRIATLPVALLRNEHLMEGAGPISDRAIAEIVDQVFLPLVHPR</sequence>
<feature type="domain" description="HTH tetR-type" evidence="6">
    <location>
        <begin position="23"/>
        <end position="83"/>
    </location>
</feature>
<dbReference type="PANTHER" id="PTHR30055">
    <property type="entry name" value="HTH-TYPE TRANSCRIPTIONAL REGULATOR RUTR"/>
    <property type="match status" value="1"/>
</dbReference>
<keyword evidence="3" id="KW-0804">Transcription</keyword>
<dbReference type="SUPFAM" id="SSF46689">
    <property type="entry name" value="Homeodomain-like"/>
    <property type="match status" value="1"/>
</dbReference>
<keyword evidence="1" id="KW-0805">Transcription regulation</keyword>
<dbReference type="InterPro" id="IPR036271">
    <property type="entry name" value="Tet_transcr_reg_TetR-rel_C_sf"/>
</dbReference>
<dbReference type="InterPro" id="IPR001647">
    <property type="entry name" value="HTH_TetR"/>
</dbReference>
<protein>
    <submittedName>
        <fullName evidence="7">TetR/AcrR family transcriptional regulator</fullName>
    </submittedName>
</protein>
<feature type="region of interest" description="Disordered" evidence="5">
    <location>
        <begin position="1"/>
        <end position="21"/>
    </location>
</feature>
<dbReference type="EMBL" id="SMKY01000085">
    <property type="protein sequence ID" value="TDD80880.1"/>
    <property type="molecule type" value="Genomic_DNA"/>
</dbReference>
<evidence type="ECO:0000256" key="5">
    <source>
        <dbReference type="SAM" id="MobiDB-lite"/>
    </source>
</evidence>
<dbReference type="GO" id="GO:0000976">
    <property type="term" value="F:transcription cis-regulatory region binding"/>
    <property type="evidence" value="ECO:0007669"/>
    <property type="project" value="TreeGrafter"/>
</dbReference>
<dbReference type="Pfam" id="PF16859">
    <property type="entry name" value="TetR_C_11"/>
    <property type="match status" value="1"/>
</dbReference>
<dbReference type="PRINTS" id="PR00455">
    <property type="entry name" value="HTHTETR"/>
</dbReference>
<gene>
    <name evidence="7" type="ORF">E1293_19800</name>
</gene>
<keyword evidence="8" id="KW-1185">Reference proteome</keyword>